<organism evidence="2 3">
    <name type="scientific">Streptomonospora algeriensis</name>
    <dbReference type="NCBI Taxonomy" id="995084"/>
    <lineage>
        <taxon>Bacteria</taxon>
        <taxon>Bacillati</taxon>
        <taxon>Actinomycetota</taxon>
        <taxon>Actinomycetes</taxon>
        <taxon>Streptosporangiales</taxon>
        <taxon>Nocardiopsidaceae</taxon>
        <taxon>Streptomonospora</taxon>
    </lineage>
</organism>
<protein>
    <submittedName>
        <fullName evidence="2">HNH endonuclease</fullName>
    </submittedName>
</protein>
<dbReference type="Proteomes" id="UP001596956">
    <property type="component" value="Unassembled WGS sequence"/>
</dbReference>
<keyword evidence="2" id="KW-0540">Nuclease</keyword>
<comment type="caution">
    <text evidence="2">The sequence shown here is derived from an EMBL/GenBank/DDBJ whole genome shotgun (WGS) entry which is preliminary data.</text>
</comment>
<reference evidence="3" key="1">
    <citation type="journal article" date="2019" name="Int. J. Syst. Evol. Microbiol.">
        <title>The Global Catalogue of Microorganisms (GCM) 10K type strain sequencing project: providing services to taxonomists for standard genome sequencing and annotation.</title>
        <authorList>
            <consortium name="The Broad Institute Genomics Platform"/>
            <consortium name="The Broad Institute Genome Sequencing Center for Infectious Disease"/>
            <person name="Wu L."/>
            <person name="Ma J."/>
        </authorList>
    </citation>
    <scope>NUCLEOTIDE SEQUENCE [LARGE SCALE GENOMIC DNA]</scope>
    <source>
        <strain evidence="3">CCUG 63369</strain>
    </source>
</reference>
<feature type="domain" description="HNH nuclease" evidence="1">
    <location>
        <begin position="209"/>
        <end position="257"/>
    </location>
</feature>
<evidence type="ECO:0000313" key="2">
    <source>
        <dbReference type="EMBL" id="MFD0799898.1"/>
    </source>
</evidence>
<dbReference type="Pfam" id="PF13391">
    <property type="entry name" value="HNH_2"/>
    <property type="match status" value="1"/>
</dbReference>
<evidence type="ECO:0000259" key="1">
    <source>
        <dbReference type="Pfam" id="PF13391"/>
    </source>
</evidence>
<dbReference type="EMBL" id="JBHTHR010000009">
    <property type="protein sequence ID" value="MFD0799898.1"/>
    <property type="molecule type" value="Genomic_DNA"/>
</dbReference>
<dbReference type="InterPro" id="IPR003615">
    <property type="entry name" value="HNH_nuc"/>
</dbReference>
<proteinExistence type="predicted"/>
<keyword evidence="2" id="KW-0378">Hydrolase</keyword>
<gene>
    <name evidence="2" type="ORF">ACFQZU_00995</name>
</gene>
<evidence type="ECO:0000313" key="3">
    <source>
        <dbReference type="Proteomes" id="UP001596956"/>
    </source>
</evidence>
<name>A0ABW3B9J8_9ACTN</name>
<keyword evidence="3" id="KW-1185">Reference proteome</keyword>
<sequence length="312" mass="35758">MKGYVGITDDDWYRYLAERPEITEINFWKPSDLREFKRIDVGEPFLFKTHAPHNRVVGGAFFSGYAHLRVSEAWDLLGEGNGAATLGQMRERISLYRKAAMADDDDPIIACVLLRDPFFLPKDSPADPPPDFDVRYIVQGKTYDLAKDTRYADYFHQVGVGGGRVLFDIDDSKPWHRPGPVYGKPKPRPVRRGQESFKAVVLHAYGARCAVSGSAIRPALQAAHIRPLPSGGEHRTDNGILLRSDIHTMFDRGYLGLDTEHRLLVSPRLRKDFDDTEWFYDRDGCRLPLPERRADRPHHEFVQWHLDNVFRS</sequence>
<dbReference type="GO" id="GO:0004519">
    <property type="term" value="F:endonuclease activity"/>
    <property type="evidence" value="ECO:0007669"/>
    <property type="project" value="UniProtKB-KW"/>
</dbReference>
<accession>A0ABW3B9J8</accession>
<keyword evidence="2" id="KW-0255">Endonuclease</keyword>